<dbReference type="Pfam" id="PF00639">
    <property type="entry name" value="Rotamase"/>
    <property type="match status" value="1"/>
</dbReference>
<comment type="caution">
    <text evidence="5">The sequence shown here is derived from an EMBL/GenBank/DDBJ whole genome shotgun (WGS) entry which is preliminary data.</text>
</comment>
<dbReference type="PROSITE" id="PS50198">
    <property type="entry name" value="PPIC_PPIASE_2"/>
    <property type="match status" value="1"/>
</dbReference>
<dbReference type="EMBL" id="SJOI01000001">
    <property type="protein sequence ID" value="TCL05882.1"/>
    <property type="molecule type" value="Genomic_DNA"/>
</dbReference>
<dbReference type="Proteomes" id="UP000294555">
    <property type="component" value="Unassembled WGS sequence"/>
</dbReference>
<dbReference type="PROSITE" id="PS01096">
    <property type="entry name" value="PPIC_PPIASE_1"/>
    <property type="match status" value="1"/>
</dbReference>
<dbReference type="AlphaFoldDB" id="A0A4R1NEI7"/>
<feature type="transmembrane region" description="Helical" evidence="3">
    <location>
        <begin position="26"/>
        <end position="44"/>
    </location>
</feature>
<sequence>MLDLENKHCPIYQKEGGKGRRPSRKVAMTVVAAAVCVIVAGVALTQKKHSPPAVAAVGSAASATAGNQAASSVIADASPISSAQAADKTAATGAAASVASLGTVTISRQEVEQWLAALPPEGRAALQDKPEVREQWMREHLAEKALAAEARSKNWDRRPEVISAEREADQQILLRSYLDAVSQVPQTYPSAEEISAAYEQAKGKLQVPARYHLRQIYLAAPSGDAAAVASVRKQAAALVVKARAGGADFAELARQFSQDAQSVAKGGDIGELPLQQLTPEVRGSVAALGKGDVSDPIESAEGFHIIKLEDVQPARTATLEEVTPQLRAALRQQRQRQQAQDYLAHLTTASPLNIDDAALTNMVTQP</sequence>
<dbReference type="InterPro" id="IPR027304">
    <property type="entry name" value="Trigger_fact/SurA_dom_sf"/>
</dbReference>
<keyword evidence="3" id="KW-0812">Transmembrane</keyword>
<keyword evidence="6" id="KW-1185">Reference proteome</keyword>
<evidence type="ECO:0000256" key="2">
    <source>
        <dbReference type="PROSITE-ProRule" id="PRU00278"/>
    </source>
</evidence>
<organism evidence="5 6">
    <name type="scientific">Sodalis ligni</name>
    <dbReference type="NCBI Taxonomy" id="2697027"/>
    <lineage>
        <taxon>Bacteria</taxon>
        <taxon>Pseudomonadati</taxon>
        <taxon>Pseudomonadota</taxon>
        <taxon>Gammaproteobacteria</taxon>
        <taxon>Enterobacterales</taxon>
        <taxon>Bruguierivoracaceae</taxon>
        <taxon>Sodalis</taxon>
    </lineage>
</organism>
<dbReference type="GO" id="GO:0003755">
    <property type="term" value="F:peptidyl-prolyl cis-trans isomerase activity"/>
    <property type="evidence" value="ECO:0007669"/>
    <property type="project" value="UniProtKB-KW"/>
</dbReference>
<feature type="domain" description="PpiC" evidence="4">
    <location>
        <begin position="208"/>
        <end position="310"/>
    </location>
</feature>
<dbReference type="InterPro" id="IPR046357">
    <property type="entry name" value="PPIase_dom_sf"/>
</dbReference>
<evidence type="ECO:0000256" key="1">
    <source>
        <dbReference type="ARBA" id="ARBA00007656"/>
    </source>
</evidence>
<evidence type="ECO:0000313" key="5">
    <source>
        <dbReference type="EMBL" id="TCL05882.1"/>
    </source>
</evidence>
<keyword evidence="3" id="KW-0472">Membrane</keyword>
<dbReference type="SUPFAM" id="SSF109998">
    <property type="entry name" value="Triger factor/SurA peptide-binding domain-like"/>
    <property type="match status" value="1"/>
</dbReference>
<protein>
    <submittedName>
        <fullName evidence="5">Peptidylprolyl isomerase</fullName>
    </submittedName>
</protein>
<dbReference type="PANTHER" id="PTHR47245:SF3">
    <property type="entry name" value="PEPTIDYL-PROLYL CIS-TRANS ISOMERASE, PPIC-TYPE-RELATED"/>
    <property type="match status" value="1"/>
</dbReference>
<evidence type="ECO:0000256" key="3">
    <source>
        <dbReference type="SAM" id="Phobius"/>
    </source>
</evidence>
<comment type="similarity">
    <text evidence="1">Belongs to the PpiC/parvulin rotamase family.</text>
</comment>
<keyword evidence="3" id="KW-1133">Transmembrane helix</keyword>
<dbReference type="InterPro" id="IPR000297">
    <property type="entry name" value="PPIase_PpiC"/>
</dbReference>
<dbReference type="InterPro" id="IPR023058">
    <property type="entry name" value="PPIase_PpiC_CS"/>
</dbReference>
<dbReference type="PANTHER" id="PTHR47245">
    <property type="entry name" value="PEPTIDYLPROLYL ISOMERASE"/>
    <property type="match status" value="1"/>
</dbReference>
<reference evidence="5 6" key="1">
    <citation type="submission" date="2019-02" db="EMBL/GenBank/DDBJ databases">
        <title>Investigation of anaerobic lignin degradation for improved lignocellulosic biofuels.</title>
        <authorList>
            <person name="Deangelis K."/>
        </authorList>
    </citation>
    <scope>NUCLEOTIDE SEQUENCE [LARGE SCALE GENOMIC DNA]</scope>
    <source>
        <strain evidence="5 6">159R</strain>
    </source>
</reference>
<gene>
    <name evidence="5" type="ORF">EZJ58_4104</name>
</gene>
<name>A0A4R1NEI7_9GAMM</name>
<dbReference type="Gene3D" id="3.10.50.40">
    <property type="match status" value="1"/>
</dbReference>
<proteinExistence type="inferred from homology"/>
<evidence type="ECO:0000313" key="6">
    <source>
        <dbReference type="Proteomes" id="UP000294555"/>
    </source>
</evidence>
<accession>A0A4R1NEI7</accession>
<dbReference type="InterPro" id="IPR050245">
    <property type="entry name" value="PrsA_foldase"/>
</dbReference>
<evidence type="ECO:0000259" key="4">
    <source>
        <dbReference type="PROSITE" id="PS50198"/>
    </source>
</evidence>
<dbReference type="SUPFAM" id="SSF54534">
    <property type="entry name" value="FKBP-like"/>
    <property type="match status" value="1"/>
</dbReference>
<keyword evidence="2 5" id="KW-0413">Isomerase</keyword>
<keyword evidence="2" id="KW-0697">Rotamase</keyword>